<comment type="caution">
    <text evidence="1">The sequence shown here is derived from an EMBL/GenBank/DDBJ whole genome shotgun (WGS) entry which is preliminary data.</text>
</comment>
<sequence length="153" mass="15823">MAIRFLDERLSTFLIDSSGTGSLSDTPLLIGDIGLQVVAAQLVPEHLTSVRVSLTGMVGITAIEGPNLSITISIERNGADAFGSGTVIFQEDFNSQGVAAFSPLVVVAGDFPPADVVMAGQIRYTMFVSVIDTTPTLSGPVTFNGIASTGTTT</sequence>
<dbReference type="AlphaFoldDB" id="A0A229P2H0"/>
<gene>
    <name evidence="1" type="ORF">CGZ75_06200</name>
</gene>
<reference evidence="1 2" key="1">
    <citation type="submission" date="2017-07" db="EMBL/GenBank/DDBJ databases">
        <title>Paenibacillus herberti R33 genome sequencing and assembly.</title>
        <authorList>
            <person name="Su W."/>
        </authorList>
    </citation>
    <scope>NUCLEOTIDE SEQUENCE [LARGE SCALE GENOMIC DNA]</scope>
    <source>
        <strain evidence="1 2">R33</strain>
    </source>
</reference>
<dbReference type="RefSeq" id="WP_089523361.1">
    <property type="nucleotide sequence ID" value="NZ_NMUQ01000001.1"/>
</dbReference>
<name>A0A229P2H0_9BACL</name>
<keyword evidence="2" id="KW-1185">Reference proteome</keyword>
<evidence type="ECO:0008006" key="3">
    <source>
        <dbReference type="Google" id="ProtNLM"/>
    </source>
</evidence>
<accession>A0A229P2H0</accession>
<dbReference type="OrthoDB" id="2604834at2"/>
<protein>
    <recommendedName>
        <fullName evidence="3">Exosporium protein C</fullName>
    </recommendedName>
</protein>
<dbReference type="EMBL" id="NMUQ01000001">
    <property type="protein sequence ID" value="OXM16277.1"/>
    <property type="molecule type" value="Genomic_DNA"/>
</dbReference>
<dbReference type="Proteomes" id="UP000215145">
    <property type="component" value="Unassembled WGS sequence"/>
</dbReference>
<proteinExistence type="predicted"/>
<organism evidence="1 2">
    <name type="scientific">Paenibacillus herberti</name>
    <dbReference type="NCBI Taxonomy" id="1619309"/>
    <lineage>
        <taxon>Bacteria</taxon>
        <taxon>Bacillati</taxon>
        <taxon>Bacillota</taxon>
        <taxon>Bacilli</taxon>
        <taxon>Bacillales</taxon>
        <taxon>Paenibacillaceae</taxon>
        <taxon>Paenibacillus</taxon>
    </lineage>
</organism>
<evidence type="ECO:0000313" key="1">
    <source>
        <dbReference type="EMBL" id="OXM16277.1"/>
    </source>
</evidence>
<evidence type="ECO:0000313" key="2">
    <source>
        <dbReference type="Proteomes" id="UP000215145"/>
    </source>
</evidence>